<dbReference type="SUPFAM" id="SSF48317">
    <property type="entry name" value="Acid phosphatase/Vanadium-dependent haloperoxidase"/>
    <property type="match status" value="1"/>
</dbReference>
<feature type="domain" description="Phosphatidic acid phosphatase type 2/haloperoxidase" evidence="1">
    <location>
        <begin position="146"/>
        <end position="271"/>
    </location>
</feature>
<reference evidence="2 3" key="1">
    <citation type="submission" date="2016-12" db="EMBL/GenBank/DDBJ databases">
        <title>Trade-off between light-utilization and light-protection in marine flavobacteria.</title>
        <authorList>
            <person name="Kumagai Y."/>
            <person name="Yoshizawa S."/>
            <person name="Kogure K."/>
            <person name="Iwasaki W."/>
        </authorList>
    </citation>
    <scope>NUCLEOTIDE SEQUENCE [LARGE SCALE GENOMIC DNA]</scope>
    <source>
        <strain evidence="2 3">ATCC 43844</strain>
    </source>
</reference>
<dbReference type="InterPro" id="IPR036938">
    <property type="entry name" value="PAP2/HPO_sf"/>
</dbReference>
<dbReference type="Proteomes" id="UP000239068">
    <property type="component" value="Unassembled WGS sequence"/>
</dbReference>
<sequence>MKKYLKYILLFSTIVVFSQNPPQKKNHFQTAGSVIKTSFKTIPGDFIYLGKEFSNDWKKTGYYAASILGLIATDKITTNAFQNLEKNINYKLPNFTPTFLRGSKNRWINSGENNYLTYPIIGIYLGSLITNNEKGQFVGANAFKAIAYSTLITQVTLKTIFGRNRPEFPLNTTTKGYPFTNDNWDFFNRRENTIILSDHKATAMPSLHVTTYFAIAKVLQMEYDNYWIPYGLMSVVFFSNVQGHQHWFSDMVVGGLVGTLIGRSIVRSSWKARGILDTTKQGGISFNYMPAFSSEFTGIRIVGSF</sequence>
<evidence type="ECO:0000313" key="3">
    <source>
        <dbReference type="Proteomes" id="UP000239068"/>
    </source>
</evidence>
<proteinExistence type="predicted"/>
<evidence type="ECO:0000259" key="1">
    <source>
        <dbReference type="Pfam" id="PF01569"/>
    </source>
</evidence>
<name>A0A2S7WU07_9FLAO</name>
<dbReference type="RefSeq" id="WP_105019659.1">
    <property type="nucleotide sequence ID" value="NZ_MSCM01000001.1"/>
</dbReference>
<evidence type="ECO:0000313" key="2">
    <source>
        <dbReference type="EMBL" id="PQJ81080.1"/>
    </source>
</evidence>
<dbReference type="OrthoDB" id="9773582at2"/>
<protein>
    <recommendedName>
        <fullName evidence="1">Phosphatidic acid phosphatase type 2/haloperoxidase domain-containing protein</fullName>
    </recommendedName>
</protein>
<dbReference type="Gene3D" id="1.20.144.10">
    <property type="entry name" value="Phosphatidic acid phosphatase type 2/haloperoxidase"/>
    <property type="match status" value="1"/>
</dbReference>
<comment type="caution">
    <text evidence="2">The sequence shown here is derived from an EMBL/GenBank/DDBJ whole genome shotgun (WGS) entry which is preliminary data.</text>
</comment>
<dbReference type="EMBL" id="MSCM01000001">
    <property type="protein sequence ID" value="PQJ81080.1"/>
    <property type="molecule type" value="Genomic_DNA"/>
</dbReference>
<keyword evidence="3" id="KW-1185">Reference proteome</keyword>
<dbReference type="Pfam" id="PF01569">
    <property type="entry name" value="PAP2"/>
    <property type="match status" value="1"/>
</dbReference>
<organism evidence="2 3">
    <name type="scientific">Polaribacter glomeratus</name>
    <dbReference type="NCBI Taxonomy" id="102"/>
    <lineage>
        <taxon>Bacteria</taxon>
        <taxon>Pseudomonadati</taxon>
        <taxon>Bacteroidota</taxon>
        <taxon>Flavobacteriia</taxon>
        <taxon>Flavobacteriales</taxon>
        <taxon>Flavobacteriaceae</taxon>
    </lineage>
</organism>
<dbReference type="AlphaFoldDB" id="A0A2S7WU07"/>
<gene>
    <name evidence="2" type="ORF">BTO16_00085</name>
</gene>
<dbReference type="InterPro" id="IPR000326">
    <property type="entry name" value="PAP2/HPO"/>
</dbReference>
<accession>A0A2S7WU07</accession>